<evidence type="ECO:0000256" key="1">
    <source>
        <dbReference type="SAM" id="MobiDB-lite"/>
    </source>
</evidence>
<comment type="caution">
    <text evidence="2">The sequence shown here is derived from an EMBL/GenBank/DDBJ whole genome shotgun (WGS) entry which is preliminary data.</text>
</comment>
<protein>
    <recommendedName>
        <fullName evidence="4">DUF3617 domain-containing protein</fullName>
    </recommendedName>
</protein>
<feature type="compositionally biased region" description="Basic and acidic residues" evidence="1">
    <location>
        <begin position="40"/>
        <end position="53"/>
    </location>
</feature>
<keyword evidence="3" id="KW-1185">Reference proteome</keyword>
<evidence type="ECO:0000313" key="3">
    <source>
        <dbReference type="Proteomes" id="UP001595379"/>
    </source>
</evidence>
<reference evidence="3" key="1">
    <citation type="journal article" date="2019" name="Int. J. Syst. Evol. Microbiol.">
        <title>The Global Catalogue of Microorganisms (GCM) 10K type strain sequencing project: providing services to taxonomists for standard genome sequencing and annotation.</title>
        <authorList>
            <consortium name="The Broad Institute Genomics Platform"/>
            <consortium name="The Broad Institute Genome Sequencing Center for Infectious Disease"/>
            <person name="Wu L."/>
            <person name="Ma J."/>
        </authorList>
    </citation>
    <scope>NUCLEOTIDE SEQUENCE [LARGE SCALE GENOMIC DNA]</scope>
    <source>
        <strain evidence="3">KCTC 52487</strain>
    </source>
</reference>
<gene>
    <name evidence="2" type="ORF">ACFOOR_12870</name>
</gene>
<proteinExistence type="predicted"/>
<evidence type="ECO:0008006" key="4">
    <source>
        <dbReference type="Google" id="ProtNLM"/>
    </source>
</evidence>
<feature type="compositionally biased region" description="Acidic residues" evidence="1">
    <location>
        <begin position="25"/>
        <end position="34"/>
    </location>
</feature>
<feature type="region of interest" description="Disordered" evidence="1">
    <location>
        <begin position="20"/>
        <end position="63"/>
    </location>
</feature>
<organism evidence="2 3">
    <name type="scientific">Hyphobacterium vulgare</name>
    <dbReference type="NCBI Taxonomy" id="1736751"/>
    <lineage>
        <taxon>Bacteria</taxon>
        <taxon>Pseudomonadati</taxon>
        <taxon>Pseudomonadota</taxon>
        <taxon>Alphaproteobacteria</taxon>
        <taxon>Maricaulales</taxon>
        <taxon>Maricaulaceae</taxon>
        <taxon>Hyphobacterium</taxon>
    </lineage>
</organism>
<accession>A0ABV7A017</accession>
<name>A0ABV7A017_9PROT</name>
<dbReference type="RefSeq" id="WP_343162991.1">
    <property type="nucleotide sequence ID" value="NZ_JBHRSV010000028.1"/>
</dbReference>
<evidence type="ECO:0000313" key="2">
    <source>
        <dbReference type="EMBL" id="MFC2927002.1"/>
    </source>
</evidence>
<dbReference type="Proteomes" id="UP001595379">
    <property type="component" value="Unassembled WGS sequence"/>
</dbReference>
<dbReference type="PROSITE" id="PS51257">
    <property type="entry name" value="PROKAR_LIPOPROTEIN"/>
    <property type="match status" value="1"/>
</dbReference>
<dbReference type="EMBL" id="JBHRSV010000028">
    <property type="protein sequence ID" value="MFC2927002.1"/>
    <property type="molecule type" value="Genomic_DNA"/>
</dbReference>
<sequence length="208" mass="21830">MTRSFMLAVSGFALVSAACSPGDDVTMDETDTDETTLAQDVRDESIPETENREVTSPGGAQSMDSLREELDSGTVYNEGAVEDELMQAGTPAGDAASGSEQANFGLDYAGVWGSEAQCASAQTWAISASSVTTPEGEVCTLTNIEEGAGQIEVTGDCRSADNTSTGQRTMTLALQDDGSLSIMDTTEVTVERCTSFEDPSDDDTEIEE</sequence>